<feature type="transmembrane region" description="Helical" evidence="5">
    <location>
        <begin position="388"/>
        <end position="410"/>
    </location>
</feature>
<proteinExistence type="predicted"/>
<feature type="transmembrane region" description="Helical" evidence="5">
    <location>
        <begin position="217"/>
        <end position="238"/>
    </location>
</feature>
<dbReference type="Pfam" id="PF07690">
    <property type="entry name" value="MFS_1"/>
    <property type="match status" value="1"/>
</dbReference>
<evidence type="ECO:0000256" key="3">
    <source>
        <dbReference type="ARBA" id="ARBA00022989"/>
    </source>
</evidence>
<evidence type="ECO:0000259" key="6">
    <source>
        <dbReference type="PROSITE" id="PS50850"/>
    </source>
</evidence>
<dbReference type="Proteomes" id="UP000701702">
    <property type="component" value="Unassembled WGS sequence"/>
</dbReference>
<feature type="transmembrane region" description="Helical" evidence="5">
    <location>
        <begin position="49"/>
        <end position="71"/>
    </location>
</feature>
<dbReference type="InterPro" id="IPR036259">
    <property type="entry name" value="MFS_trans_sf"/>
</dbReference>
<dbReference type="SUPFAM" id="SSF103473">
    <property type="entry name" value="MFS general substrate transporter"/>
    <property type="match status" value="1"/>
</dbReference>
<evidence type="ECO:0000313" key="8">
    <source>
        <dbReference type="Proteomes" id="UP000701702"/>
    </source>
</evidence>
<evidence type="ECO:0000256" key="1">
    <source>
        <dbReference type="ARBA" id="ARBA00004141"/>
    </source>
</evidence>
<dbReference type="RefSeq" id="WP_224009816.1">
    <property type="nucleotide sequence ID" value="NZ_CAJZAF010000053.1"/>
</dbReference>
<evidence type="ECO:0000313" key="7">
    <source>
        <dbReference type="EMBL" id="CAG9186697.1"/>
    </source>
</evidence>
<feature type="domain" description="Major facilitator superfamily (MFS) profile" evidence="6">
    <location>
        <begin position="13"/>
        <end position="411"/>
    </location>
</feature>
<feature type="transmembrane region" description="Helical" evidence="5">
    <location>
        <begin position="78"/>
        <end position="98"/>
    </location>
</feature>
<dbReference type="Gene3D" id="1.20.1250.20">
    <property type="entry name" value="MFS general substrate transporter like domains"/>
    <property type="match status" value="2"/>
</dbReference>
<name>A0ABN7ZRL7_9BURK</name>
<feature type="transmembrane region" description="Helical" evidence="5">
    <location>
        <begin position="289"/>
        <end position="310"/>
    </location>
</feature>
<sequence>MKAVYEPARAWRVAAMLFLFMAINAIDKVTVGLLAVPIMESLHLTPAQFGILGSSFFWLFAISGVVGGFMANRISATLILLCMCVVWSLVQIPMVLSASLAMLIAARVLLGVAEGPAFPIAVHACYKWFPDRKRDLPVSVLAQGGGLGLLIAGIAIPIITAHWGWRANFVVTALSGIAWVILWRAFGSEGPLDDAIPQHSVGHDSGRIPYRTLMTEPTLLCCFLFHFVSYWTLALSLTWLPAYLQRGLGYSAIDAGRLYALIVAVAMPVSVGTSWLARHMLERGATTRTARGLLSGLTLVLAGAALVVLWRAGLSPAWRVVLVGIAIGLSPAVYALVPAMIGEIVPASQRASMLALDNSIASLAGIVAPFATGYFIQGIGHAAGYEAAFALAGALLIGGGVIGACVVDPARAATSLRRRQRGDVPHAEQIPVAD</sequence>
<keyword evidence="3 5" id="KW-1133">Transmembrane helix</keyword>
<feature type="transmembrane region" description="Helical" evidence="5">
    <location>
        <begin position="138"/>
        <end position="159"/>
    </location>
</feature>
<feature type="transmembrane region" description="Helical" evidence="5">
    <location>
        <begin position="358"/>
        <end position="376"/>
    </location>
</feature>
<dbReference type="InterPro" id="IPR011701">
    <property type="entry name" value="MFS"/>
</dbReference>
<keyword evidence="4 5" id="KW-0472">Membrane</keyword>
<comment type="subcellular location">
    <subcellularLocation>
        <location evidence="1">Membrane</location>
        <topology evidence="1">Multi-pass membrane protein</topology>
    </subcellularLocation>
</comment>
<reference evidence="7 8" key="1">
    <citation type="submission" date="2021-08" db="EMBL/GenBank/DDBJ databases">
        <authorList>
            <person name="Peeters C."/>
        </authorList>
    </citation>
    <scope>NUCLEOTIDE SEQUENCE [LARGE SCALE GENOMIC DNA]</scope>
    <source>
        <strain evidence="7 8">LMG 23994</strain>
    </source>
</reference>
<evidence type="ECO:0000256" key="2">
    <source>
        <dbReference type="ARBA" id="ARBA00022692"/>
    </source>
</evidence>
<dbReference type="InterPro" id="IPR020846">
    <property type="entry name" value="MFS_dom"/>
</dbReference>
<accession>A0ABN7ZRL7</accession>
<feature type="transmembrane region" description="Helical" evidence="5">
    <location>
        <begin position="104"/>
        <end position="126"/>
    </location>
</feature>
<dbReference type="PROSITE" id="PS50850">
    <property type="entry name" value="MFS"/>
    <property type="match status" value="1"/>
</dbReference>
<feature type="transmembrane region" description="Helical" evidence="5">
    <location>
        <begin position="316"/>
        <end position="337"/>
    </location>
</feature>
<dbReference type="PANTHER" id="PTHR11662:SF450">
    <property type="entry name" value="BLR1003 PROTEIN"/>
    <property type="match status" value="1"/>
</dbReference>
<dbReference type="PANTHER" id="PTHR11662">
    <property type="entry name" value="SOLUTE CARRIER FAMILY 17"/>
    <property type="match status" value="1"/>
</dbReference>
<dbReference type="EMBL" id="CAJZAF010000053">
    <property type="protein sequence ID" value="CAG9186697.1"/>
    <property type="molecule type" value="Genomic_DNA"/>
</dbReference>
<keyword evidence="2 5" id="KW-0812">Transmembrane</keyword>
<comment type="caution">
    <text evidence="7">The sequence shown here is derived from an EMBL/GenBank/DDBJ whole genome shotgun (WGS) entry which is preliminary data.</text>
</comment>
<evidence type="ECO:0000256" key="4">
    <source>
        <dbReference type="ARBA" id="ARBA00023136"/>
    </source>
</evidence>
<evidence type="ECO:0000256" key="5">
    <source>
        <dbReference type="SAM" id="Phobius"/>
    </source>
</evidence>
<gene>
    <name evidence="7" type="primary">exuT_2</name>
    <name evidence="7" type="ORF">LMG23994_06336</name>
</gene>
<dbReference type="InterPro" id="IPR050382">
    <property type="entry name" value="MFS_Na/Anion_cotransporter"/>
</dbReference>
<feature type="transmembrane region" description="Helical" evidence="5">
    <location>
        <begin position="258"/>
        <end position="277"/>
    </location>
</feature>
<feature type="transmembrane region" description="Helical" evidence="5">
    <location>
        <begin position="165"/>
        <end position="183"/>
    </location>
</feature>
<organism evidence="7 8">
    <name type="scientific">Cupriavidus pinatubonensis</name>
    <dbReference type="NCBI Taxonomy" id="248026"/>
    <lineage>
        <taxon>Bacteria</taxon>
        <taxon>Pseudomonadati</taxon>
        <taxon>Pseudomonadota</taxon>
        <taxon>Betaproteobacteria</taxon>
        <taxon>Burkholderiales</taxon>
        <taxon>Burkholderiaceae</taxon>
        <taxon>Cupriavidus</taxon>
    </lineage>
</organism>
<keyword evidence="8" id="KW-1185">Reference proteome</keyword>
<protein>
    <submittedName>
        <fullName evidence="7">Hexuronate transporter</fullName>
    </submittedName>
</protein>